<keyword evidence="7" id="KW-0732">Signal</keyword>
<sequence length="451" mass="46919">MLLPVLVASFVLLQASALEYTYPLSASDPFLVVSPQPELRNTSLSTNATTFSARSGLQISVNTPLIGAQFEGRIVSPSSANLLLQTGKQRKNEIARQGEWDTLIGDSFPASEGEGGTKLSTTFDGDLVLRQVSLTFDLVSDRTAFNQQQSDEQPLVASDGKLAPGPQFDGDWSVAETSIGSYARGKGSVSIPLLAGTSFAVLTGVLGKDMGDYSATLVPAREGAKEGNVTYSARNAEDGTGVLWLGALDPGTQHTLRLESAQAMGLYKLRQYGDSLAVVSGSSSSSSSPSGSASPSPLSSVPAASPKSSTNIGAIVGGVVGGVGGLLLIVGAVLLFRRRQRRQPLQGPIEEEVKPEGEYRAIVEDFVTPYTLSGGSTQSPSSASGKGGPTMPASTQARPNLHVETGVREADAGPLPEEPEQTLPPLYDPTWRSASSPSAPSTPVASTPTKR</sequence>
<dbReference type="GO" id="GO:0071944">
    <property type="term" value="C:cell periphery"/>
    <property type="evidence" value="ECO:0007669"/>
    <property type="project" value="UniProtKB-ARBA"/>
</dbReference>
<feature type="compositionally biased region" description="Low complexity" evidence="5">
    <location>
        <begin position="373"/>
        <end position="384"/>
    </location>
</feature>
<evidence type="ECO:0000256" key="6">
    <source>
        <dbReference type="SAM" id="Phobius"/>
    </source>
</evidence>
<evidence type="ECO:0000313" key="8">
    <source>
        <dbReference type="EMBL" id="EKC99437.1"/>
    </source>
</evidence>
<feature type="region of interest" description="Disordered" evidence="5">
    <location>
        <begin position="280"/>
        <end position="307"/>
    </location>
</feature>
<dbReference type="InParanoid" id="K1VRX5"/>
<evidence type="ECO:0000256" key="3">
    <source>
        <dbReference type="ARBA" id="ARBA00022989"/>
    </source>
</evidence>
<feature type="compositionally biased region" description="Low complexity" evidence="5">
    <location>
        <begin position="433"/>
        <end position="451"/>
    </location>
</feature>
<keyword evidence="9" id="KW-1185">Reference proteome</keyword>
<reference evidence="8 9" key="1">
    <citation type="journal article" date="2012" name="Eukaryot. Cell">
        <title>Genome sequence of the Trichosporon asahii environmental strain CBS 8904.</title>
        <authorList>
            <person name="Yang R.Y."/>
            <person name="Li H.T."/>
            <person name="Zhu H."/>
            <person name="Zhou G.P."/>
            <person name="Wang M."/>
            <person name="Wang L."/>
        </authorList>
    </citation>
    <scope>NUCLEOTIDE SEQUENCE [LARGE SCALE GENOMIC DNA]</scope>
    <source>
        <strain evidence="8 9">CBS 8904</strain>
    </source>
</reference>
<feature type="region of interest" description="Disordered" evidence="5">
    <location>
        <begin position="370"/>
        <end position="451"/>
    </location>
</feature>
<dbReference type="HOGENOM" id="CLU_638075_0_0_1"/>
<dbReference type="AlphaFoldDB" id="K1VRX5"/>
<evidence type="ECO:0000313" key="9">
    <source>
        <dbReference type="Proteomes" id="UP000006757"/>
    </source>
</evidence>
<evidence type="ECO:0000256" key="4">
    <source>
        <dbReference type="ARBA" id="ARBA00023136"/>
    </source>
</evidence>
<comment type="subcellular location">
    <subcellularLocation>
        <location evidence="1">Membrane</location>
        <topology evidence="1">Single-pass membrane protein</topology>
    </subcellularLocation>
</comment>
<keyword evidence="3 6" id="KW-1133">Transmembrane helix</keyword>
<dbReference type="InterPro" id="IPR051694">
    <property type="entry name" value="Immunoregulatory_rcpt-like"/>
</dbReference>
<dbReference type="EMBL" id="AMBO01000372">
    <property type="protein sequence ID" value="EKC99437.1"/>
    <property type="molecule type" value="Genomic_DNA"/>
</dbReference>
<evidence type="ECO:0000256" key="2">
    <source>
        <dbReference type="ARBA" id="ARBA00022692"/>
    </source>
</evidence>
<keyword evidence="2 6" id="KW-0812">Transmembrane</keyword>
<feature type="transmembrane region" description="Helical" evidence="6">
    <location>
        <begin position="312"/>
        <end position="336"/>
    </location>
</feature>
<evidence type="ECO:0000256" key="5">
    <source>
        <dbReference type="SAM" id="MobiDB-lite"/>
    </source>
</evidence>
<keyword evidence="4 6" id="KW-0472">Membrane</keyword>
<evidence type="ECO:0000256" key="7">
    <source>
        <dbReference type="SAM" id="SignalP"/>
    </source>
</evidence>
<dbReference type="PANTHER" id="PTHR15549">
    <property type="entry name" value="PAIRED IMMUNOGLOBULIN-LIKE TYPE 2 RECEPTOR"/>
    <property type="match status" value="1"/>
</dbReference>
<proteinExistence type="predicted"/>
<comment type="caution">
    <text evidence="8">The sequence shown here is derived from an EMBL/GenBank/DDBJ whole genome shotgun (WGS) entry which is preliminary data.</text>
</comment>
<gene>
    <name evidence="8" type="ORF">A1Q2_06374</name>
</gene>
<organism evidence="8 9">
    <name type="scientific">Trichosporon asahii var. asahii (strain CBS 8904)</name>
    <name type="common">Yeast</name>
    <dbReference type="NCBI Taxonomy" id="1220162"/>
    <lineage>
        <taxon>Eukaryota</taxon>
        <taxon>Fungi</taxon>
        <taxon>Dikarya</taxon>
        <taxon>Basidiomycota</taxon>
        <taxon>Agaricomycotina</taxon>
        <taxon>Tremellomycetes</taxon>
        <taxon>Trichosporonales</taxon>
        <taxon>Trichosporonaceae</taxon>
        <taxon>Trichosporon</taxon>
    </lineage>
</organism>
<feature type="chain" id="PRO_5003854321" evidence="7">
    <location>
        <begin position="18"/>
        <end position="451"/>
    </location>
</feature>
<protein>
    <submittedName>
        <fullName evidence="8">Uncharacterized protein</fullName>
    </submittedName>
</protein>
<accession>K1VRX5</accession>
<dbReference type="GO" id="GO:0016020">
    <property type="term" value="C:membrane"/>
    <property type="evidence" value="ECO:0007669"/>
    <property type="project" value="UniProtKB-SubCell"/>
</dbReference>
<name>K1VRX5_TRIAC</name>
<dbReference type="Proteomes" id="UP000006757">
    <property type="component" value="Unassembled WGS sequence"/>
</dbReference>
<feature type="signal peptide" evidence="7">
    <location>
        <begin position="1"/>
        <end position="17"/>
    </location>
</feature>
<evidence type="ECO:0000256" key="1">
    <source>
        <dbReference type="ARBA" id="ARBA00004167"/>
    </source>
</evidence>